<evidence type="ECO:0008006" key="3">
    <source>
        <dbReference type="Google" id="ProtNLM"/>
    </source>
</evidence>
<dbReference type="Pfam" id="PF07309">
    <property type="entry name" value="FlaF"/>
    <property type="match status" value="1"/>
</dbReference>
<dbReference type="GO" id="GO:0044781">
    <property type="term" value="P:bacterial-type flagellum organization"/>
    <property type="evidence" value="ECO:0007669"/>
    <property type="project" value="InterPro"/>
</dbReference>
<proteinExistence type="predicted"/>
<accession>A0A8J4M701</accession>
<dbReference type="InterPro" id="IPR010845">
    <property type="entry name" value="FlaF"/>
</dbReference>
<protein>
    <recommendedName>
        <fullName evidence="3">Flagellar biosynthesis regulatory protein FlaF</fullName>
    </recommendedName>
</protein>
<dbReference type="EMBL" id="DTQM01000202">
    <property type="protein sequence ID" value="HGC43633.1"/>
    <property type="molecule type" value="Genomic_DNA"/>
</dbReference>
<sequence>MPHTYAQYEAARRQAALPQDNEILIFTQINAELAKASDRPSRIHALFRNQRLWSSLVKDLALDSNRLDAEVKQQITELGVWAMQYSIQAMREDLPLEPLLRVNRDMIEGLRAQPVMAAAPQAEPQARPRAEAASQFA</sequence>
<evidence type="ECO:0000256" key="1">
    <source>
        <dbReference type="SAM" id="MobiDB-lite"/>
    </source>
</evidence>
<organism evidence="2">
    <name type="scientific">Acidicaldus sp</name>
    <dbReference type="NCBI Taxonomy" id="1872105"/>
    <lineage>
        <taxon>Bacteria</taxon>
        <taxon>Pseudomonadati</taxon>
        <taxon>Pseudomonadota</taxon>
        <taxon>Alphaproteobacteria</taxon>
        <taxon>Acetobacterales</taxon>
        <taxon>Acetobacteraceae</taxon>
        <taxon>Acidicaldus</taxon>
    </lineage>
</organism>
<name>A0A8J4M701_9PROT</name>
<evidence type="ECO:0000313" key="2">
    <source>
        <dbReference type="EMBL" id="HGC43633.1"/>
    </source>
</evidence>
<reference evidence="2" key="1">
    <citation type="journal article" date="2020" name="mSystems">
        <title>Genome- and Community-Level Interaction Insights into Carbon Utilization and Element Cycling Functions of Hydrothermarchaeota in Hydrothermal Sediment.</title>
        <authorList>
            <person name="Zhou Z."/>
            <person name="Liu Y."/>
            <person name="Xu W."/>
            <person name="Pan J."/>
            <person name="Luo Z.H."/>
            <person name="Li M."/>
        </authorList>
    </citation>
    <scope>NUCLEOTIDE SEQUENCE</scope>
    <source>
        <strain evidence="2">SpSt-997</strain>
    </source>
</reference>
<comment type="caution">
    <text evidence="2">The sequence shown here is derived from an EMBL/GenBank/DDBJ whole genome shotgun (WGS) entry which is preliminary data.</text>
</comment>
<dbReference type="AlphaFoldDB" id="A0A8J4M701"/>
<feature type="region of interest" description="Disordered" evidence="1">
    <location>
        <begin position="117"/>
        <end position="137"/>
    </location>
</feature>
<gene>
    <name evidence="2" type="ORF">ENY07_10505</name>
</gene>